<dbReference type="Proteomes" id="UP000215884">
    <property type="component" value="Chromosome"/>
</dbReference>
<reference evidence="2 3" key="1">
    <citation type="journal article" date="2017" name="Syst. Appl. Microbiol.">
        <title>Soybeans inoculated with root zone soils of Canadian native legumes harbour diverse and novel Bradyrhizobium spp. that possess agricultural potential.</title>
        <authorList>
            <person name="Bromfield E.S.P."/>
            <person name="Cloutier S."/>
            <person name="Tambong J.T."/>
            <person name="Tran Thi T.V."/>
        </authorList>
    </citation>
    <scope>NUCLEOTIDE SEQUENCE [LARGE SCALE GENOMIC DNA]</scope>
    <source>
        <strain evidence="2 3">39S1MB</strain>
    </source>
</reference>
<feature type="region of interest" description="Disordered" evidence="1">
    <location>
        <begin position="1"/>
        <end position="28"/>
    </location>
</feature>
<keyword evidence="3" id="KW-1185">Reference proteome</keyword>
<evidence type="ECO:0000313" key="3">
    <source>
        <dbReference type="Proteomes" id="UP000215884"/>
    </source>
</evidence>
<dbReference type="AlphaFoldDB" id="A0A2U8Q1N3"/>
<sequence>MGRDNGPTNSVSSPRKRGSITTGRSLAMTRRSVLLPNAIDKFRGMGPCARAQLRTRQGRQQSFGA</sequence>
<evidence type="ECO:0000313" key="2">
    <source>
        <dbReference type="EMBL" id="AWM03841.1"/>
    </source>
</evidence>
<accession>A0A2U8Q1N3</accession>
<gene>
    <name evidence="2" type="ORF">CIT40_29990</name>
</gene>
<name>A0A2U8Q1N3_9BRAD</name>
<reference evidence="2 3" key="2">
    <citation type="journal article" date="2019" name="Int. J. Syst. Evol. Microbiol.">
        <title>Description and complete genome sequence of Bradyrhizobium amphicarpaeae sp. nov., harbouring photosystem and nitrogen-fixation genes.</title>
        <authorList>
            <person name="Bromfield E.S.P."/>
            <person name="Cloutier S."/>
            <person name="Nguyen H.D.T."/>
        </authorList>
    </citation>
    <scope>NUCLEOTIDE SEQUENCE [LARGE SCALE GENOMIC DNA]</scope>
    <source>
        <strain evidence="2 3">39S1MB</strain>
    </source>
</reference>
<dbReference type="EMBL" id="CP029426">
    <property type="protein sequence ID" value="AWM03841.1"/>
    <property type="molecule type" value="Genomic_DNA"/>
</dbReference>
<feature type="compositionally biased region" description="Polar residues" evidence="1">
    <location>
        <begin position="1"/>
        <end position="24"/>
    </location>
</feature>
<proteinExistence type="predicted"/>
<evidence type="ECO:0000256" key="1">
    <source>
        <dbReference type="SAM" id="MobiDB-lite"/>
    </source>
</evidence>
<protein>
    <submittedName>
        <fullName evidence="2">Uncharacterized protein</fullName>
    </submittedName>
</protein>
<organism evidence="2 3">
    <name type="scientific">Bradyrhizobium amphicarpaeae</name>
    <dbReference type="NCBI Taxonomy" id="1404768"/>
    <lineage>
        <taxon>Bacteria</taxon>
        <taxon>Pseudomonadati</taxon>
        <taxon>Pseudomonadota</taxon>
        <taxon>Alphaproteobacteria</taxon>
        <taxon>Hyphomicrobiales</taxon>
        <taxon>Nitrobacteraceae</taxon>
        <taxon>Bradyrhizobium</taxon>
    </lineage>
</organism>